<evidence type="ECO:0000256" key="3">
    <source>
        <dbReference type="ARBA" id="ARBA00023002"/>
    </source>
</evidence>
<dbReference type="InterPro" id="IPR001670">
    <property type="entry name" value="ADH_Fe/GldA"/>
</dbReference>
<protein>
    <submittedName>
        <fullName evidence="7">Oxidoreductase</fullName>
    </submittedName>
</protein>
<dbReference type="AlphaFoldDB" id="A0A6B9GG44"/>
<evidence type="ECO:0000313" key="8">
    <source>
        <dbReference type="Proteomes" id="UP000502005"/>
    </source>
</evidence>
<dbReference type="Gene3D" id="1.20.1090.10">
    <property type="entry name" value="Dehydroquinate synthase-like - alpha domain"/>
    <property type="match status" value="1"/>
</dbReference>
<dbReference type="RefSeq" id="WP_208718682.1">
    <property type="nucleotide sequence ID" value="NZ_CP024770.1"/>
</dbReference>
<dbReference type="PANTHER" id="PTHR43616">
    <property type="entry name" value="GLYCEROL DEHYDROGENASE"/>
    <property type="match status" value="1"/>
</dbReference>
<geneLocation type="plasmid" evidence="8">
    <name>pne1b</name>
</geneLocation>
<evidence type="ECO:0000259" key="6">
    <source>
        <dbReference type="Pfam" id="PF00465"/>
    </source>
</evidence>
<dbReference type="InterPro" id="IPR016205">
    <property type="entry name" value="Glycerol_DH"/>
</dbReference>
<keyword evidence="7" id="KW-0614">Plasmid</keyword>
<organism evidence="7 8">
    <name type="scientific">Pantoea cypripedii</name>
    <name type="common">Pectobacterium cypripedii</name>
    <name type="synonym">Erwinia cypripedii</name>
    <dbReference type="NCBI Taxonomy" id="55209"/>
    <lineage>
        <taxon>Bacteria</taxon>
        <taxon>Pseudomonadati</taxon>
        <taxon>Pseudomonadota</taxon>
        <taxon>Gammaproteobacteria</taxon>
        <taxon>Enterobacterales</taxon>
        <taxon>Erwiniaceae</taxon>
        <taxon>Pantoea</taxon>
    </lineage>
</organism>
<proteinExistence type="inferred from homology"/>
<evidence type="ECO:0000256" key="5">
    <source>
        <dbReference type="PIRSR" id="PIRSR000112-3"/>
    </source>
</evidence>
<dbReference type="CDD" id="cd08172">
    <property type="entry name" value="GlyDH-like"/>
    <property type="match status" value="1"/>
</dbReference>
<sequence length="371" mass="40071">MSFTEIQVVPGPANYYCFPGAIRELNNFYSESDLQHAMWLYGEQALQAAQAWLPEAFTVESAGKACIREHCNEPLISRLAEQAGPRCKVIIGVGGGTVMDSAKALAARMQLPVVLIPTIAATCAAWTPLSVWYNPQGENIGYEIFKQANHLVLVEPEIILQAPAPYLLAGIADTLAKWYEASVLVGSAEAATVPYLARTALNMAHGLRELLLSDSATVLADQCHGTLTARFIAVVDAVIAGGGLIGGLGERFTRVAAAHSVHNGMTVLPQTHSILHGIKVAYGILVQVALMKDEQELQMLLSFYRQLKLPTSLRELGIDISDKAQIDAMIAHTLRAKETIHLMPVNVTAEVLFEAMETVEQATETVSSVDI</sequence>
<dbReference type="GO" id="GO:0016614">
    <property type="term" value="F:oxidoreductase activity, acting on CH-OH group of donors"/>
    <property type="evidence" value="ECO:0007669"/>
    <property type="project" value="InterPro"/>
</dbReference>
<comment type="similarity">
    <text evidence="1">Belongs to the iron-containing alcohol dehydrogenase family.</text>
</comment>
<feature type="binding site" evidence="5">
    <location>
        <position position="127"/>
    </location>
    <ligand>
        <name>NAD(+)</name>
        <dbReference type="ChEBI" id="CHEBI:57540"/>
    </ligand>
</feature>
<feature type="binding site" evidence="4">
    <location>
        <position position="259"/>
    </location>
    <ligand>
        <name>glycerol</name>
        <dbReference type="ChEBI" id="CHEBI:17754"/>
    </ligand>
</feature>
<reference evidence="7 8" key="1">
    <citation type="submission" date="2017-11" db="EMBL/GenBank/DDBJ databases">
        <title>Genome sequence of Pantoea cypripedii NE1.</title>
        <authorList>
            <person name="Nascimento F.X."/>
        </authorList>
    </citation>
    <scope>NUCLEOTIDE SEQUENCE [LARGE SCALE GENOMIC DNA]</scope>
    <source>
        <strain evidence="7 8">NE1</strain>
        <plasmid evidence="8">pne1b</plasmid>
    </source>
</reference>
<evidence type="ECO:0000256" key="4">
    <source>
        <dbReference type="PIRSR" id="PIRSR000112-1"/>
    </source>
</evidence>
<feature type="binding site" evidence="5">
    <location>
        <position position="129"/>
    </location>
    <ligand>
        <name>NAD(+)</name>
        <dbReference type="ChEBI" id="CHEBI:57540"/>
    </ligand>
</feature>
<feature type="binding site" evidence="4">
    <location>
        <position position="276"/>
    </location>
    <ligand>
        <name>glycerol</name>
        <dbReference type="ChEBI" id="CHEBI:17754"/>
    </ligand>
</feature>
<dbReference type="Gene3D" id="3.40.50.1970">
    <property type="match status" value="1"/>
</dbReference>
<dbReference type="InterPro" id="IPR018211">
    <property type="entry name" value="ADH_Fe_CS"/>
</dbReference>
<accession>A0A6B9GG44</accession>
<feature type="binding site" evidence="5">
    <location>
        <position position="133"/>
    </location>
    <ligand>
        <name>NAD(+)</name>
        <dbReference type="ChEBI" id="CHEBI:57540"/>
    </ligand>
</feature>
<dbReference type="PANTHER" id="PTHR43616:SF3">
    <property type="entry name" value="HYDROXYCARBOXYLATE DEHYDROGENASE A"/>
    <property type="match status" value="1"/>
</dbReference>
<dbReference type="Proteomes" id="UP000502005">
    <property type="component" value="Plasmid pNE1B"/>
</dbReference>
<dbReference type="GO" id="GO:0046872">
    <property type="term" value="F:metal ion binding"/>
    <property type="evidence" value="ECO:0007669"/>
    <property type="project" value="UniProtKB-KW"/>
</dbReference>
<gene>
    <name evidence="7" type="ORF">CUN67_28030</name>
</gene>
<keyword evidence="3" id="KW-0560">Oxidoreductase</keyword>
<keyword evidence="4" id="KW-0862">Zinc</keyword>
<evidence type="ECO:0000313" key="7">
    <source>
        <dbReference type="EMBL" id="QGY32789.1"/>
    </source>
</evidence>
<dbReference type="SUPFAM" id="SSF56796">
    <property type="entry name" value="Dehydroquinate synthase-like"/>
    <property type="match status" value="1"/>
</dbReference>
<dbReference type="NCBIfam" id="NF007880">
    <property type="entry name" value="PRK10586.1"/>
    <property type="match status" value="1"/>
</dbReference>
<feature type="binding site" evidence="5">
    <location>
        <begin position="96"/>
        <end position="100"/>
    </location>
    <ligand>
        <name>NAD(+)</name>
        <dbReference type="ChEBI" id="CHEBI:57540"/>
    </ligand>
</feature>
<dbReference type="PROSITE" id="PS00913">
    <property type="entry name" value="ADH_IRON_1"/>
    <property type="match status" value="1"/>
</dbReference>
<evidence type="ECO:0000256" key="1">
    <source>
        <dbReference type="ARBA" id="ARBA00007358"/>
    </source>
</evidence>
<feature type="domain" description="Alcohol dehydrogenase iron-type/glycerol dehydrogenase GldA" evidence="6">
    <location>
        <begin position="12"/>
        <end position="142"/>
    </location>
</feature>
<evidence type="ECO:0000256" key="2">
    <source>
        <dbReference type="ARBA" id="ARBA00022723"/>
    </source>
</evidence>
<keyword evidence="2 4" id="KW-0479">Metal-binding</keyword>
<feature type="binding site" evidence="4">
    <location>
        <position position="173"/>
    </location>
    <ligand>
        <name>glycerol</name>
        <dbReference type="ChEBI" id="CHEBI:17754"/>
    </ligand>
</feature>
<name>A0A6B9GG44_PANCY</name>
<dbReference type="EMBL" id="CP024770">
    <property type="protein sequence ID" value="QGY32789.1"/>
    <property type="molecule type" value="Genomic_DNA"/>
</dbReference>
<comment type="cofactor">
    <cofactor evidence="4">
        <name>Zn(2+)</name>
        <dbReference type="ChEBI" id="CHEBI:29105"/>
    </cofactor>
    <text evidence="4">Binds 1 zinc ion per subunit.</text>
</comment>
<dbReference type="Pfam" id="PF00465">
    <property type="entry name" value="Fe-ADH"/>
    <property type="match status" value="1"/>
</dbReference>
<keyword evidence="5" id="KW-0520">NAD</keyword>
<dbReference type="PIRSF" id="PIRSF000112">
    <property type="entry name" value="Glycerol_dehydrogenase"/>
    <property type="match status" value="1"/>
</dbReference>